<comment type="caution">
    <text evidence="1">The sequence shown here is derived from an EMBL/GenBank/DDBJ whole genome shotgun (WGS) entry which is preliminary data.</text>
</comment>
<proteinExistence type="predicted"/>
<protein>
    <submittedName>
        <fullName evidence="1">Uncharacterized protein</fullName>
    </submittedName>
</protein>
<dbReference type="AlphaFoldDB" id="A0A0F9GEW8"/>
<name>A0A0F9GEW8_9ZZZZ</name>
<organism evidence="1">
    <name type="scientific">marine sediment metagenome</name>
    <dbReference type="NCBI Taxonomy" id="412755"/>
    <lineage>
        <taxon>unclassified sequences</taxon>
        <taxon>metagenomes</taxon>
        <taxon>ecological metagenomes</taxon>
    </lineage>
</organism>
<gene>
    <name evidence="1" type="ORF">LCGC14_1836020</name>
</gene>
<reference evidence="1" key="1">
    <citation type="journal article" date="2015" name="Nature">
        <title>Complex archaea that bridge the gap between prokaryotes and eukaryotes.</title>
        <authorList>
            <person name="Spang A."/>
            <person name="Saw J.H."/>
            <person name="Jorgensen S.L."/>
            <person name="Zaremba-Niedzwiedzka K."/>
            <person name="Martijn J."/>
            <person name="Lind A.E."/>
            <person name="van Eijk R."/>
            <person name="Schleper C."/>
            <person name="Guy L."/>
            <person name="Ettema T.J."/>
        </authorList>
    </citation>
    <scope>NUCLEOTIDE SEQUENCE</scope>
</reference>
<sequence>MKIAILGRGKTFYEFPGNDKFDEVWGLNRLADPKFKLKLDRLFVMDDLKLRVPIYEGEEWPEQLKSYKGRFITSKSYPEWSAEEYPIIEICTSFGWPLGMAMYSTVDYMMAMAIYEQVDEIYLYGVDCPYKEVTDVVRVSVAVWIGAAMARGITVVSPRDSAFYWWTNAGYIHENGMYGYVQKPHIEKLYGR</sequence>
<accession>A0A0F9GEW8</accession>
<dbReference type="EMBL" id="LAZR01018203">
    <property type="protein sequence ID" value="KKL97283.1"/>
    <property type="molecule type" value="Genomic_DNA"/>
</dbReference>
<evidence type="ECO:0000313" key="1">
    <source>
        <dbReference type="EMBL" id="KKL97283.1"/>
    </source>
</evidence>